<evidence type="ECO:0000256" key="2">
    <source>
        <dbReference type="SAM" id="MobiDB-lite"/>
    </source>
</evidence>
<keyword evidence="1" id="KW-0175">Coiled coil</keyword>
<protein>
    <submittedName>
        <fullName evidence="3">Small secreted protein</fullName>
    </submittedName>
</protein>
<comment type="caution">
    <text evidence="3">The sequence shown here is derived from an EMBL/GenBank/DDBJ whole genome shotgun (WGS) entry which is preliminary data.</text>
</comment>
<dbReference type="PROSITE" id="PS51257">
    <property type="entry name" value="PROKAR_LIPOPROTEIN"/>
    <property type="match status" value="1"/>
</dbReference>
<evidence type="ECO:0000256" key="1">
    <source>
        <dbReference type="SAM" id="Coils"/>
    </source>
</evidence>
<dbReference type="AlphaFoldDB" id="A0A0D7CUG3"/>
<evidence type="ECO:0000313" key="3">
    <source>
        <dbReference type="EMBL" id="KIZ19681.1"/>
    </source>
</evidence>
<evidence type="ECO:0000313" key="4">
    <source>
        <dbReference type="Proteomes" id="UP000032458"/>
    </source>
</evidence>
<feature type="coiled-coil region" evidence="1">
    <location>
        <begin position="105"/>
        <end position="161"/>
    </location>
</feature>
<dbReference type="PATRIC" id="fig|1240678.4.peg.88"/>
<dbReference type="RefSeq" id="WP_030065690.1">
    <property type="nucleotide sequence ID" value="NZ_JRKI01000002.1"/>
</dbReference>
<gene>
    <name evidence="3" type="ORF">SNA_00385</name>
</gene>
<proteinExistence type="predicted"/>
<sequence length="203" mass="21062">MNKKLVTALSGGAALLLALTGCSENNNKELDSWAKKFCDPAQAQFKAIQDANAAMQTAGGSNTDSKKVQQTDSAAFQKISSAYASLAKSLDQAGAPPSDSGQDAQKNAVNELNSLSKGYANLKKQIDSLSTQDKMKFAAGLDELSKGIKKLNAQSEQAFKNLESGDVGKAMARQKGCQSQSASGAPSAKPSTPAKPSKSPKSS</sequence>
<organism evidence="3 4">
    <name type="scientific">Streptomyces natalensis ATCC 27448</name>
    <dbReference type="NCBI Taxonomy" id="1240678"/>
    <lineage>
        <taxon>Bacteria</taxon>
        <taxon>Bacillati</taxon>
        <taxon>Actinomycetota</taxon>
        <taxon>Actinomycetes</taxon>
        <taxon>Kitasatosporales</taxon>
        <taxon>Streptomycetaceae</taxon>
        <taxon>Streptomyces</taxon>
    </lineage>
</organism>
<dbReference type="EMBL" id="JRKI01000002">
    <property type="protein sequence ID" value="KIZ19681.1"/>
    <property type="molecule type" value="Genomic_DNA"/>
</dbReference>
<feature type="region of interest" description="Disordered" evidence="2">
    <location>
        <begin position="165"/>
        <end position="203"/>
    </location>
</feature>
<name>A0A0D7CUG3_9ACTN</name>
<feature type="compositionally biased region" description="Low complexity" evidence="2">
    <location>
        <begin position="179"/>
        <end position="203"/>
    </location>
</feature>
<keyword evidence="4" id="KW-1185">Reference proteome</keyword>
<accession>A0A0D7CUG3</accession>
<reference evidence="3 4" key="1">
    <citation type="submission" date="2014-09" db="EMBL/GenBank/DDBJ databases">
        <title>Draft genome sequence of Streptomyces natalensis ATCC 27448, producer of the antifungal pimaricin.</title>
        <authorList>
            <person name="Mendes M.V."/>
            <person name="Beites T."/>
            <person name="Pires S."/>
            <person name="Santos C.L."/>
            <person name="Moradas-Ferreira P."/>
        </authorList>
    </citation>
    <scope>NUCLEOTIDE SEQUENCE [LARGE SCALE GENOMIC DNA]</scope>
    <source>
        <strain evidence="3 4">ATCC 27448</strain>
    </source>
</reference>
<dbReference type="Proteomes" id="UP000032458">
    <property type="component" value="Unassembled WGS sequence"/>
</dbReference>